<proteinExistence type="predicted"/>
<feature type="transmembrane region" description="Helical" evidence="6">
    <location>
        <begin position="332"/>
        <end position="354"/>
    </location>
</feature>
<evidence type="ECO:0000256" key="3">
    <source>
        <dbReference type="ARBA" id="ARBA00022692"/>
    </source>
</evidence>
<evidence type="ECO:0000256" key="2">
    <source>
        <dbReference type="ARBA" id="ARBA00022475"/>
    </source>
</evidence>
<feature type="transmembrane region" description="Helical" evidence="6">
    <location>
        <begin position="72"/>
        <end position="92"/>
    </location>
</feature>
<dbReference type="Proteomes" id="UP001500893">
    <property type="component" value="Unassembled WGS sequence"/>
</dbReference>
<evidence type="ECO:0000256" key="4">
    <source>
        <dbReference type="ARBA" id="ARBA00022989"/>
    </source>
</evidence>
<dbReference type="Gene3D" id="1.20.1250.20">
    <property type="entry name" value="MFS general substrate transporter like domains"/>
    <property type="match status" value="2"/>
</dbReference>
<dbReference type="PANTHER" id="PTHR23513:SF11">
    <property type="entry name" value="STAPHYLOFERRIN A TRANSPORTER"/>
    <property type="match status" value="1"/>
</dbReference>
<evidence type="ECO:0008006" key="9">
    <source>
        <dbReference type="Google" id="ProtNLM"/>
    </source>
</evidence>
<organism evidence="7 8">
    <name type="scientific">Streptomyces rameus</name>
    <dbReference type="NCBI Taxonomy" id="68261"/>
    <lineage>
        <taxon>Bacteria</taxon>
        <taxon>Bacillati</taxon>
        <taxon>Actinomycetota</taxon>
        <taxon>Actinomycetes</taxon>
        <taxon>Kitasatosporales</taxon>
        <taxon>Streptomycetaceae</taxon>
        <taxon>Streptomyces</taxon>
    </lineage>
</organism>
<dbReference type="RefSeq" id="WP_345056927.1">
    <property type="nucleotide sequence ID" value="NZ_BAAAVM010000101.1"/>
</dbReference>
<feature type="transmembrane region" description="Helical" evidence="6">
    <location>
        <begin position="208"/>
        <end position="232"/>
    </location>
</feature>
<feature type="transmembrane region" description="Helical" evidence="6">
    <location>
        <begin position="133"/>
        <end position="159"/>
    </location>
</feature>
<protein>
    <recommendedName>
        <fullName evidence="9">MFS transporter</fullName>
    </recommendedName>
</protein>
<evidence type="ECO:0000313" key="7">
    <source>
        <dbReference type="EMBL" id="GAA2771045.1"/>
    </source>
</evidence>
<reference evidence="7 8" key="1">
    <citation type="journal article" date="2019" name="Int. J. Syst. Evol. Microbiol.">
        <title>The Global Catalogue of Microorganisms (GCM) 10K type strain sequencing project: providing services to taxonomists for standard genome sequencing and annotation.</title>
        <authorList>
            <consortium name="The Broad Institute Genomics Platform"/>
            <consortium name="The Broad Institute Genome Sequencing Center for Infectious Disease"/>
            <person name="Wu L."/>
            <person name="Ma J."/>
        </authorList>
    </citation>
    <scope>NUCLEOTIDE SEQUENCE [LARGE SCALE GENOMIC DNA]</scope>
    <source>
        <strain evidence="7 8">JCM 11574</strain>
    </source>
</reference>
<keyword evidence="5 6" id="KW-0472">Membrane</keyword>
<comment type="subcellular location">
    <subcellularLocation>
        <location evidence="1">Cell membrane</location>
        <topology evidence="1">Multi-pass membrane protein</topology>
    </subcellularLocation>
</comment>
<gene>
    <name evidence="7" type="ORF">GCM10010521_55760</name>
</gene>
<feature type="transmembrane region" description="Helical" evidence="6">
    <location>
        <begin position="239"/>
        <end position="263"/>
    </location>
</feature>
<keyword evidence="4 6" id="KW-1133">Transmembrane helix</keyword>
<dbReference type="SUPFAM" id="SSF103473">
    <property type="entry name" value="MFS general substrate transporter"/>
    <property type="match status" value="2"/>
</dbReference>
<dbReference type="InterPro" id="IPR036259">
    <property type="entry name" value="MFS_trans_sf"/>
</dbReference>
<feature type="transmembrane region" description="Helical" evidence="6">
    <location>
        <begin position="283"/>
        <end position="311"/>
    </location>
</feature>
<feature type="transmembrane region" description="Helical" evidence="6">
    <location>
        <begin position="360"/>
        <end position="381"/>
    </location>
</feature>
<evidence type="ECO:0000256" key="6">
    <source>
        <dbReference type="SAM" id="Phobius"/>
    </source>
</evidence>
<keyword evidence="2" id="KW-1003">Cell membrane</keyword>
<name>A0ABN3UY42_9ACTN</name>
<dbReference type="PANTHER" id="PTHR23513">
    <property type="entry name" value="INTEGRAL MEMBRANE EFFLUX PROTEIN-RELATED"/>
    <property type="match status" value="1"/>
</dbReference>
<keyword evidence="8" id="KW-1185">Reference proteome</keyword>
<comment type="caution">
    <text evidence="7">The sequence shown here is derived from an EMBL/GenBank/DDBJ whole genome shotgun (WGS) entry which is preliminary data.</text>
</comment>
<evidence type="ECO:0000313" key="8">
    <source>
        <dbReference type="Proteomes" id="UP001500893"/>
    </source>
</evidence>
<feature type="transmembrane region" description="Helical" evidence="6">
    <location>
        <begin position="35"/>
        <end position="60"/>
    </location>
</feature>
<evidence type="ECO:0000256" key="5">
    <source>
        <dbReference type="ARBA" id="ARBA00023136"/>
    </source>
</evidence>
<dbReference type="EMBL" id="BAAAVM010000101">
    <property type="protein sequence ID" value="GAA2771045.1"/>
    <property type="molecule type" value="Genomic_DNA"/>
</dbReference>
<keyword evidence="3 6" id="KW-0812">Transmembrane</keyword>
<sequence length="389" mass="37588">MPPSPSRTRLRAALLFAVLLVSAGGDEVAVFALTFHLAASGAYVVAVLQIAGLLPGVLLGRHVGRALTGRRPGPVLAAASVAQAGVAVVLSSGLPPGGTVACVALLAAVNTVSVTVVNAALPVLAGTDVAERAYGLGQSAASLAMVLGPLAGSALFAALGVRGALLTDAATFLAVAVYGVAVRSAELVPGDTGTDAVPEPGGLTGGSLLALGVVFVVIAATAGTDVAFVFLVREHVPGSAVAVFGSATAAWAVGVLAGSALVGRLAATPPVVRLALSGSVIGAVYLACGLAPTVTVLLTTFVVGGAANAVFNATLRAAIYRMAGPAEAARAFGTFTAGVNTAVLCGILVTTPFAEGASAWAYTVGGAAALAAALATVPLALRAGTAESA</sequence>
<evidence type="ECO:0000256" key="1">
    <source>
        <dbReference type="ARBA" id="ARBA00004651"/>
    </source>
</evidence>
<feature type="transmembrane region" description="Helical" evidence="6">
    <location>
        <begin position="98"/>
        <end position="121"/>
    </location>
</feature>
<accession>A0ABN3UY42</accession>